<dbReference type="EMBL" id="MASU01000005">
    <property type="protein sequence ID" value="PXY36468.1"/>
    <property type="molecule type" value="Genomic_DNA"/>
</dbReference>
<reference evidence="1 2" key="1">
    <citation type="submission" date="2016-07" db="EMBL/GenBank/DDBJ databases">
        <title>Draft genome sequence of Prauserella sp. YIM 121212, isolated from alkaline soil.</title>
        <authorList>
            <person name="Ruckert C."/>
            <person name="Albersmeier A."/>
            <person name="Jiang C.-L."/>
            <person name="Jiang Y."/>
            <person name="Kalinowski J."/>
            <person name="Schneider O."/>
            <person name="Winkler A."/>
            <person name="Zotchev S.B."/>
        </authorList>
    </citation>
    <scope>NUCLEOTIDE SEQUENCE [LARGE SCALE GENOMIC DNA]</scope>
    <source>
        <strain evidence="1 2">YIM 121212</strain>
    </source>
</reference>
<comment type="caution">
    <text evidence="1">The sequence shown here is derived from an EMBL/GenBank/DDBJ whole genome shotgun (WGS) entry which is preliminary data.</text>
</comment>
<dbReference type="AlphaFoldDB" id="A0A318LVT7"/>
<name>A0A318LVT7_9PSEU</name>
<evidence type="ECO:0000313" key="2">
    <source>
        <dbReference type="Proteomes" id="UP000247892"/>
    </source>
</evidence>
<dbReference type="Gene3D" id="1.25.10.90">
    <property type="match status" value="1"/>
</dbReference>
<proteinExistence type="predicted"/>
<organism evidence="1 2">
    <name type="scientific">Prauserella flavalba</name>
    <dbReference type="NCBI Taxonomy" id="1477506"/>
    <lineage>
        <taxon>Bacteria</taxon>
        <taxon>Bacillati</taxon>
        <taxon>Actinomycetota</taxon>
        <taxon>Actinomycetes</taxon>
        <taxon>Pseudonocardiales</taxon>
        <taxon>Pseudonocardiaceae</taxon>
        <taxon>Prauserella</taxon>
    </lineage>
</organism>
<dbReference type="PANTHER" id="PTHR34070:SF1">
    <property type="entry name" value="DNA ALKYLATION REPAIR PROTEIN"/>
    <property type="match status" value="1"/>
</dbReference>
<dbReference type="PANTHER" id="PTHR34070">
    <property type="entry name" value="ARMADILLO-TYPE FOLD"/>
    <property type="match status" value="1"/>
</dbReference>
<dbReference type="SUPFAM" id="SSF48371">
    <property type="entry name" value="ARM repeat"/>
    <property type="match status" value="1"/>
</dbReference>
<accession>A0A318LVT7</accession>
<dbReference type="Pfam" id="PF08713">
    <property type="entry name" value="DNA_alkylation"/>
    <property type="match status" value="1"/>
</dbReference>
<evidence type="ECO:0000313" key="1">
    <source>
        <dbReference type="EMBL" id="PXY36468.1"/>
    </source>
</evidence>
<dbReference type="InterPro" id="IPR014825">
    <property type="entry name" value="DNA_alkylation"/>
</dbReference>
<gene>
    <name evidence="1" type="ORF">BA062_13825</name>
</gene>
<evidence type="ECO:0008006" key="3">
    <source>
        <dbReference type="Google" id="ProtNLM"/>
    </source>
</evidence>
<dbReference type="InterPro" id="IPR016024">
    <property type="entry name" value="ARM-type_fold"/>
</dbReference>
<dbReference type="Proteomes" id="UP000247892">
    <property type="component" value="Unassembled WGS sequence"/>
</dbReference>
<sequence length="222" mass="24992">MTAEIARLHAALEALQSDTEKAKITRRLPADSGLTAIGVRMKDVFDTAKAWTDLDLEHIPELLASPLYEVRMVGVSVLDFKARRPSLSDAGRRRLYETYLHHHDLITVWDLVDRAAPRVVGGYLLDKSRQPLFDLARSPRAIERRTAITAAFWLIRQGDLDDPLALAELLLADPSGLVTKPVGTALREVGKIDRPRLVTFVREHRDRMQRPTFRLATSLLAD</sequence>
<dbReference type="RefSeq" id="WP_110336481.1">
    <property type="nucleotide sequence ID" value="NZ_MASU01000005.1"/>
</dbReference>
<protein>
    <recommendedName>
        <fullName evidence="3">DNA alkylation repair protein</fullName>
    </recommendedName>
</protein>
<dbReference type="OrthoDB" id="9775346at2"/>
<keyword evidence="2" id="KW-1185">Reference proteome</keyword>